<keyword evidence="1" id="KW-0732">Signal</keyword>
<comment type="caution">
    <text evidence="2">The sequence shown here is derived from an EMBL/GenBank/DDBJ whole genome shotgun (WGS) entry which is preliminary data.</text>
</comment>
<evidence type="ECO:0000313" key="2">
    <source>
        <dbReference type="EMBL" id="KAJ3993899.1"/>
    </source>
</evidence>
<protein>
    <recommendedName>
        <fullName evidence="4">Secreted protein</fullName>
    </recommendedName>
</protein>
<proteinExistence type="predicted"/>
<evidence type="ECO:0008006" key="4">
    <source>
        <dbReference type="Google" id="ProtNLM"/>
    </source>
</evidence>
<evidence type="ECO:0000256" key="1">
    <source>
        <dbReference type="SAM" id="SignalP"/>
    </source>
</evidence>
<keyword evidence="3" id="KW-1185">Reference proteome</keyword>
<dbReference type="Proteomes" id="UP001163828">
    <property type="component" value="Unassembled WGS sequence"/>
</dbReference>
<evidence type="ECO:0000313" key="3">
    <source>
        <dbReference type="Proteomes" id="UP001163828"/>
    </source>
</evidence>
<feature type="chain" id="PRO_5045163927" description="Secreted protein" evidence="1">
    <location>
        <begin position="28"/>
        <end position="74"/>
    </location>
</feature>
<name>A0ABQ8Q5V9_9AGAR</name>
<sequence length="74" mass="7919">MLSKLIFPTVLATVMVLLHTFVGTVTGAPQRPELIHCKGQAILDRLRSVPLATYAATTPEAGHAKVLPLNVQSD</sequence>
<organism evidence="2 3">
    <name type="scientific">Lentinula boryana</name>
    <dbReference type="NCBI Taxonomy" id="40481"/>
    <lineage>
        <taxon>Eukaryota</taxon>
        <taxon>Fungi</taxon>
        <taxon>Dikarya</taxon>
        <taxon>Basidiomycota</taxon>
        <taxon>Agaricomycotina</taxon>
        <taxon>Agaricomycetes</taxon>
        <taxon>Agaricomycetidae</taxon>
        <taxon>Agaricales</taxon>
        <taxon>Marasmiineae</taxon>
        <taxon>Omphalotaceae</taxon>
        <taxon>Lentinula</taxon>
    </lineage>
</organism>
<feature type="signal peptide" evidence="1">
    <location>
        <begin position="1"/>
        <end position="27"/>
    </location>
</feature>
<accession>A0ABQ8Q5V9</accession>
<reference evidence="2" key="1">
    <citation type="submission" date="2022-08" db="EMBL/GenBank/DDBJ databases">
        <authorList>
            <consortium name="DOE Joint Genome Institute"/>
            <person name="Min B."/>
            <person name="Riley R."/>
            <person name="Sierra-Patev S."/>
            <person name="Naranjo-Ortiz M."/>
            <person name="Looney B."/>
            <person name="Konkel Z."/>
            <person name="Slot J.C."/>
            <person name="Sakamoto Y."/>
            <person name="Steenwyk J.L."/>
            <person name="Rokas A."/>
            <person name="Carro J."/>
            <person name="Camarero S."/>
            <person name="Ferreira P."/>
            <person name="Molpeceres G."/>
            <person name="Ruiz-Duenas F.J."/>
            <person name="Serrano A."/>
            <person name="Henrissat B."/>
            <person name="Drula E."/>
            <person name="Hughes K.W."/>
            <person name="Mata J.L."/>
            <person name="Ishikawa N.K."/>
            <person name="Vargas-Isla R."/>
            <person name="Ushijima S."/>
            <person name="Smith C.A."/>
            <person name="Ahrendt S."/>
            <person name="Andreopoulos W."/>
            <person name="He G."/>
            <person name="Labutti K."/>
            <person name="Lipzen A."/>
            <person name="Ng V."/>
            <person name="Sandor L."/>
            <person name="Barry K."/>
            <person name="Martinez A.T."/>
            <person name="Xiao Y."/>
            <person name="Gibbons J.G."/>
            <person name="Terashima K."/>
            <person name="Hibbett D.S."/>
            <person name="Grigoriev I.V."/>
        </authorList>
    </citation>
    <scope>NUCLEOTIDE SEQUENCE</scope>
    <source>
        <strain evidence="2">TFB10827</strain>
    </source>
</reference>
<dbReference type="EMBL" id="MU790735">
    <property type="protein sequence ID" value="KAJ3993899.1"/>
    <property type="molecule type" value="Genomic_DNA"/>
</dbReference>
<gene>
    <name evidence="2" type="ORF">F5050DRAFT_1810103</name>
</gene>